<dbReference type="Proteomes" id="UP001043456">
    <property type="component" value="Unassembled WGS sequence"/>
</dbReference>
<dbReference type="GeneID" id="67002394"/>
<evidence type="ECO:0000313" key="1">
    <source>
        <dbReference type="EMBL" id="GIJ84927.1"/>
    </source>
</evidence>
<dbReference type="RefSeq" id="XP_043155674.1">
    <property type="nucleotide sequence ID" value="XM_043299739.1"/>
</dbReference>
<keyword evidence="2" id="KW-1185">Reference proteome</keyword>
<name>A0A9P3B541_9EURO</name>
<protein>
    <submittedName>
        <fullName evidence="1">Uncharacterized protein</fullName>
    </submittedName>
</protein>
<dbReference type="EMBL" id="BHVY01000003">
    <property type="protein sequence ID" value="GIJ84927.1"/>
    <property type="molecule type" value="Genomic_DNA"/>
</dbReference>
<organism evidence="1 2">
    <name type="scientific">Aspergillus pseudoviridinutans</name>
    <dbReference type="NCBI Taxonomy" id="1517512"/>
    <lineage>
        <taxon>Eukaryota</taxon>
        <taxon>Fungi</taxon>
        <taxon>Dikarya</taxon>
        <taxon>Ascomycota</taxon>
        <taxon>Pezizomycotina</taxon>
        <taxon>Eurotiomycetes</taxon>
        <taxon>Eurotiomycetidae</taxon>
        <taxon>Eurotiales</taxon>
        <taxon>Aspergillaceae</taxon>
        <taxon>Aspergillus</taxon>
        <taxon>Aspergillus subgen. Fumigati</taxon>
    </lineage>
</organism>
<accession>A0A9P3B541</accession>
<evidence type="ECO:0000313" key="2">
    <source>
        <dbReference type="Proteomes" id="UP001043456"/>
    </source>
</evidence>
<reference evidence="1 2" key="1">
    <citation type="submission" date="2018-10" db="EMBL/GenBank/DDBJ databases">
        <title>Pan-genome distribution and transcriptional activeness of fungal secondary metabolism genes in Aspergillus section Fumigati.</title>
        <authorList>
            <person name="Takahashi H."/>
            <person name="Umemura M."/>
            <person name="Ninomiya A."/>
            <person name="Kusuya Y."/>
            <person name="Urayama S."/>
            <person name="Shimizu M."/>
            <person name="Watanabe A."/>
            <person name="Kamei K."/>
            <person name="Yaguchi T."/>
            <person name="Hagiwara D."/>
        </authorList>
    </citation>
    <scope>NUCLEOTIDE SEQUENCE [LARGE SCALE GENOMIC DNA]</scope>
    <source>
        <strain evidence="1 2">IFM 55266</strain>
    </source>
</reference>
<proteinExistence type="predicted"/>
<gene>
    <name evidence="1" type="ORF">Asppvi_003782</name>
</gene>
<dbReference type="OrthoDB" id="4465793at2759"/>
<comment type="caution">
    <text evidence="1">The sequence shown here is derived from an EMBL/GenBank/DDBJ whole genome shotgun (WGS) entry which is preliminary data.</text>
</comment>
<sequence length="292" mass="33536">MDHIVASTNLSNAAEDDKRGSRWIVISHSHRLSILKFTSHASPDALERLLLCFGCLESEIFQVYKVVLSLLDPNAFIGTPDMERARSSVATIKLQMLALRQSLETRFPISPKDGPRIQEYLEDIHYASHRAACKPLKLLSACVLNGLDIFGKVTGRVQNAKSNIGIINEIIEQTNIERGRRPEKGVIDLITLNHYWKLRRGDSQYNETERKHFIDSNISISRTLEQYPIGWKDLPISDLMCYKFDDDYYWKGFWDSVEPGRLDESHLIEFIRKGSYPSKHHTRSHIDSHTSL</sequence>
<dbReference type="AlphaFoldDB" id="A0A9P3B541"/>